<dbReference type="PROSITE" id="PS50206">
    <property type="entry name" value="RHODANESE_3"/>
    <property type="match status" value="1"/>
</dbReference>
<evidence type="ECO:0000313" key="3">
    <source>
        <dbReference type="Proteomes" id="UP000198858"/>
    </source>
</evidence>
<keyword evidence="3" id="KW-1185">Reference proteome</keyword>
<dbReference type="EMBL" id="LT629745">
    <property type="protein sequence ID" value="SDS27358.1"/>
    <property type="molecule type" value="Genomic_DNA"/>
</dbReference>
<keyword evidence="2" id="KW-0808">Transferase</keyword>
<protein>
    <submittedName>
        <fullName evidence="2">Rhodanese-related sulfurtransferase</fullName>
    </submittedName>
</protein>
<dbReference type="Gene3D" id="3.40.250.10">
    <property type="entry name" value="Rhodanese-like domain"/>
    <property type="match status" value="1"/>
</dbReference>
<dbReference type="InterPro" id="IPR050229">
    <property type="entry name" value="GlpE_sulfurtransferase"/>
</dbReference>
<name>A0A1H1QV57_9FLAO</name>
<dbReference type="GO" id="GO:0016740">
    <property type="term" value="F:transferase activity"/>
    <property type="evidence" value="ECO:0007669"/>
    <property type="project" value="UniProtKB-KW"/>
</dbReference>
<evidence type="ECO:0000313" key="2">
    <source>
        <dbReference type="EMBL" id="SDS27358.1"/>
    </source>
</evidence>
<dbReference type="SUPFAM" id="SSF52821">
    <property type="entry name" value="Rhodanese/Cell cycle control phosphatase"/>
    <property type="match status" value="1"/>
</dbReference>
<dbReference type="Pfam" id="PF00581">
    <property type="entry name" value="Rhodanese"/>
    <property type="match status" value="1"/>
</dbReference>
<sequence length="116" mass="13032">MSLFSSFFGVKAQADNVIELLSPAEFISCTNHDDVQFIDVRTQKEFAAGVINNPINLDYYQQKTFLEGLKDLDKNRPVYVYCQAGGRSAKAAKILKKNGFQKVYDLHGGYSSISKR</sequence>
<organism evidence="2 3">
    <name type="scientific">Christiangramia echinicola</name>
    <dbReference type="NCBI Taxonomy" id="279359"/>
    <lineage>
        <taxon>Bacteria</taxon>
        <taxon>Pseudomonadati</taxon>
        <taxon>Bacteroidota</taxon>
        <taxon>Flavobacteriia</taxon>
        <taxon>Flavobacteriales</taxon>
        <taxon>Flavobacteriaceae</taxon>
        <taxon>Christiangramia</taxon>
    </lineage>
</organism>
<dbReference type="PANTHER" id="PTHR43031:SF1">
    <property type="entry name" value="PYRIDINE NUCLEOTIDE-DISULPHIDE OXIDOREDUCTASE"/>
    <property type="match status" value="1"/>
</dbReference>
<dbReference type="PANTHER" id="PTHR43031">
    <property type="entry name" value="FAD-DEPENDENT OXIDOREDUCTASE"/>
    <property type="match status" value="1"/>
</dbReference>
<feature type="domain" description="Rhodanese" evidence="1">
    <location>
        <begin position="31"/>
        <end position="115"/>
    </location>
</feature>
<dbReference type="InterPro" id="IPR001763">
    <property type="entry name" value="Rhodanese-like_dom"/>
</dbReference>
<dbReference type="CDD" id="cd00158">
    <property type="entry name" value="RHOD"/>
    <property type="match status" value="1"/>
</dbReference>
<dbReference type="SMART" id="SM00450">
    <property type="entry name" value="RHOD"/>
    <property type="match status" value="1"/>
</dbReference>
<dbReference type="InterPro" id="IPR036873">
    <property type="entry name" value="Rhodanese-like_dom_sf"/>
</dbReference>
<dbReference type="STRING" id="1250231.SAMN04488552_2651"/>
<gene>
    <name evidence="2" type="ORF">SAMN04488552_2651</name>
</gene>
<dbReference type="AlphaFoldDB" id="A0A1H1QV57"/>
<proteinExistence type="predicted"/>
<reference evidence="2 3" key="1">
    <citation type="submission" date="2016-10" db="EMBL/GenBank/DDBJ databases">
        <authorList>
            <person name="Varghese N."/>
            <person name="Submissions S."/>
        </authorList>
    </citation>
    <scope>NUCLEOTIDE SEQUENCE [LARGE SCALE GENOMIC DNA]</scope>
    <source>
        <strain evidence="2 3">Mar_2010_102</strain>
    </source>
</reference>
<accession>A0A1H1QV57</accession>
<dbReference type="Proteomes" id="UP000198858">
    <property type="component" value="Chromosome I"/>
</dbReference>
<evidence type="ECO:0000259" key="1">
    <source>
        <dbReference type="PROSITE" id="PS50206"/>
    </source>
</evidence>